<name>A0ABW5NKY3_9SPHI</name>
<dbReference type="PANTHER" id="PTHR13966">
    <property type="entry name" value="ENDONUCLEASE RELATED"/>
    <property type="match status" value="1"/>
</dbReference>
<dbReference type="SUPFAM" id="SSF54060">
    <property type="entry name" value="His-Me finger endonucleases"/>
    <property type="match status" value="1"/>
</dbReference>
<dbReference type="Gene3D" id="3.40.570.10">
    <property type="entry name" value="Extracellular Endonuclease, subunit A"/>
    <property type="match status" value="1"/>
</dbReference>
<dbReference type="PROSITE" id="PS51257">
    <property type="entry name" value="PROKAR_LIPOPROTEIN"/>
    <property type="match status" value="1"/>
</dbReference>
<proteinExistence type="predicted"/>
<dbReference type="Proteomes" id="UP001597393">
    <property type="component" value="Unassembled WGS sequence"/>
</dbReference>
<dbReference type="EMBL" id="JBHUMA010000006">
    <property type="protein sequence ID" value="MFD2599381.1"/>
    <property type="molecule type" value="Genomic_DNA"/>
</dbReference>
<reference evidence="5" key="1">
    <citation type="journal article" date="2019" name="Int. J. Syst. Evol. Microbiol.">
        <title>The Global Catalogue of Microorganisms (GCM) 10K type strain sequencing project: providing services to taxonomists for standard genome sequencing and annotation.</title>
        <authorList>
            <consortium name="The Broad Institute Genomics Platform"/>
            <consortium name="The Broad Institute Genome Sequencing Center for Infectious Disease"/>
            <person name="Wu L."/>
            <person name="Ma J."/>
        </authorList>
    </citation>
    <scope>NUCLEOTIDE SEQUENCE [LARGE SCALE GENOMIC DNA]</scope>
    <source>
        <strain evidence="5">KCTC 42248</strain>
    </source>
</reference>
<dbReference type="RefSeq" id="WP_380869507.1">
    <property type="nucleotide sequence ID" value="NZ_JBHUMA010000006.1"/>
</dbReference>
<comment type="caution">
    <text evidence="4">The sequence shown here is derived from an EMBL/GenBank/DDBJ whole genome shotgun (WGS) entry which is preliminary data.</text>
</comment>
<accession>A0ABW5NKY3</accession>
<dbReference type="InterPro" id="IPR001604">
    <property type="entry name" value="Endo_G_ENPP1-like_dom"/>
</dbReference>
<evidence type="ECO:0000256" key="1">
    <source>
        <dbReference type="SAM" id="MobiDB-lite"/>
    </source>
</evidence>
<evidence type="ECO:0000313" key="4">
    <source>
        <dbReference type="EMBL" id="MFD2599381.1"/>
    </source>
</evidence>
<protein>
    <submittedName>
        <fullName evidence="4">DNA/RNA non-specific endonuclease</fullName>
    </submittedName>
</protein>
<keyword evidence="5" id="KW-1185">Reference proteome</keyword>
<evidence type="ECO:0000259" key="2">
    <source>
        <dbReference type="SMART" id="SM00477"/>
    </source>
</evidence>
<sequence length="301" mass="33972">MKSIFPYILIALFWLAGSCKDMARVVQSNKTVSRQDISKESQQSSPAFTSENSHLLLGNPSDAKNSYIDKNNHLIQLTDYVLSYNEDRGIANWVCWHLSASEIEKNVDRNDNFKPFSALPEGWHIVTSKSYTHSGFDRGHHCPSADRLHSFEANSATFYMINILPQAPKNNQRVWNNFEDYLRKRVQEGSEIYIIMGSYGDGGIGSNGYAERIDEGKIAVPARIWKIAVILPEGDNDLKRIESGEANIIAIDTPNSNKAGSKWEKYQVDVRSIERATGLDFLSNISITMQDELEIEYKNAA</sequence>
<dbReference type="GO" id="GO:0004519">
    <property type="term" value="F:endonuclease activity"/>
    <property type="evidence" value="ECO:0007669"/>
    <property type="project" value="UniProtKB-KW"/>
</dbReference>
<keyword evidence="4" id="KW-0255">Endonuclease</keyword>
<dbReference type="SMART" id="SM00892">
    <property type="entry name" value="Endonuclease_NS"/>
    <property type="match status" value="1"/>
</dbReference>
<keyword evidence="4" id="KW-0540">Nuclease</keyword>
<dbReference type="Pfam" id="PF01223">
    <property type="entry name" value="Endonuclease_NS"/>
    <property type="match status" value="1"/>
</dbReference>
<evidence type="ECO:0000313" key="5">
    <source>
        <dbReference type="Proteomes" id="UP001597393"/>
    </source>
</evidence>
<evidence type="ECO:0000259" key="3">
    <source>
        <dbReference type="SMART" id="SM00892"/>
    </source>
</evidence>
<feature type="domain" description="ENPP1-3/EXOG-like endonuclease/phosphodiesterase" evidence="2">
    <location>
        <begin position="77"/>
        <end position="288"/>
    </location>
</feature>
<dbReference type="InterPro" id="IPR040255">
    <property type="entry name" value="Non-specific_endonuclease"/>
</dbReference>
<dbReference type="InterPro" id="IPR044929">
    <property type="entry name" value="DNA/RNA_non-sp_Endonuclease_sf"/>
</dbReference>
<dbReference type="SMART" id="SM00477">
    <property type="entry name" value="NUC"/>
    <property type="match status" value="1"/>
</dbReference>
<feature type="compositionally biased region" description="Polar residues" evidence="1">
    <location>
        <begin position="31"/>
        <end position="53"/>
    </location>
</feature>
<organism evidence="4 5">
    <name type="scientific">Sphingobacterium corticis</name>
    <dbReference type="NCBI Taxonomy" id="1812823"/>
    <lineage>
        <taxon>Bacteria</taxon>
        <taxon>Pseudomonadati</taxon>
        <taxon>Bacteroidota</taxon>
        <taxon>Sphingobacteriia</taxon>
        <taxon>Sphingobacteriales</taxon>
        <taxon>Sphingobacteriaceae</taxon>
        <taxon>Sphingobacterium</taxon>
    </lineage>
</organism>
<keyword evidence="4" id="KW-0378">Hydrolase</keyword>
<dbReference type="InterPro" id="IPR044925">
    <property type="entry name" value="His-Me_finger_sf"/>
</dbReference>
<dbReference type="CDD" id="cd00091">
    <property type="entry name" value="NUC"/>
    <property type="match status" value="1"/>
</dbReference>
<feature type="region of interest" description="Disordered" evidence="1">
    <location>
        <begin position="31"/>
        <end position="55"/>
    </location>
</feature>
<feature type="domain" description="DNA/RNA non-specific endonuclease/pyrophosphatase/phosphodiesterase" evidence="3">
    <location>
        <begin position="76"/>
        <end position="288"/>
    </location>
</feature>
<dbReference type="InterPro" id="IPR020821">
    <property type="entry name" value="ENPP1-3/EXOG-like_nuc-like"/>
</dbReference>
<gene>
    <name evidence="4" type="ORF">ACFSQ3_10495</name>
</gene>
<dbReference type="PANTHER" id="PTHR13966:SF5">
    <property type="entry name" value="ENDONUCLEASE G, MITOCHONDRIAL"/>
    <property type="match status" value="1"/>
</dbReference>